<dbReference type="Pfam" id="PF00487">
    <property type="entry name" value="FA_desaturase"/>
    <property type="match status" value="1"/>
</dbReference>
<feature type="transmembrane region" description="Helical" evidence="14">
    <location>
        <begin position="187"/>
        <end position="208"/>
    </location>
</feature>
<keyword evidence="11 12" id="KW-0275">Fatty acid biosynthesis</keyword>
<feature type="transmembrane region" description="Helical" evidence="14">
    <location>
        <begin position="105"/>
        <end position="124"/>
    </location>
</feature>
<keyword evidence="7 12" id="KW-0560">Oxidoreductase</keyword>
<dbReference type="OrthoDB" id="10260134at2759"/>
<protein>
    <recommendedName>
        <fullName evidence="15">Fatty acid desaturase domain-containing protein</fullName>
    </recommendedName>
</protein>
<reference evidence="16" key="1">
    <citation type="journal article" date="2016" name="Sci. Rep.">
        <title>Molecular characterization of firefly nuptial gifts: a multi-omics approach sheds light on postcopulatory sexual selection.</title>
        <authorList>
            <person name="Al-Wathiqui N."/>
            <person name="Fallon T.R."/>
            <person name="South A."/>
            <person name="Weng J.K."/>
            <person name="Lewis S.M."/>
        </authorList>
    </citation>
    <scope>NUCLEOTIDE SEQUENCE</scope>
</reference>
<accession>A0A1Y1LKR9</accession>
<gene>
    <name evidence="17" type="ORF">PPYR_04379</name>
</gene>
<dbReference type="GO" id="GO:0005506">
    <property type="term" value="F:iron ion binding"/>
    <property type="evidence" value="ECO:0007669"/>
    <property type="project" value="TreeGrafter"/>
</dbReference>
<dbReference type="AlphaFoldDB" id="A0A1Y1LKR9"/>
<evidence type="ECO:0000259" key="15">
    <source>
        <dbReference type="Pfam" id="PF00487"/>
    </source>
</evidence>
<evidence type="ECO:0000256" key="9">
    <source>
        <dbReference type="ARBA" id="ARBA00023098"/>
    </source>
</evidence>
<dbReference type="GO" id="GO:0004768">
    <property type="term" value="F:stearoyl-CoA 9-desaturase activity"/>
    <property type="evidence" value="ECO:0007669"/>
    <property type="project" value="TreeGrafter"/>
</dbReference>
<keyword evidence="4 12" id="KW-0812">Transmembrane</keyword>
<organism evidence="16">
    <name type="scientific">Photinus pyralis</name>
    <name type="common">Common eastern firefly</name>
    <name type="synonym">Lampyris pyralis</name>
    <dbReference type="NCBI Taxonomy" id="7054"/>
    <lineage>
        <taxon>Eukaryota</taxon>
        <taxon>Metazoa</taxon>
        <taxon>Ecdysozoa</taxon>
        <taxon>Arthropoda</taxon>
        <taxon>Hexapoda</taxon>
        <taxon>Insecta</taxon>
        <taxon>Pterygota</taxon>
        <taxon>Neoptera</taxon>
        <taxon>Endopterygota</taxon>
        <taxon>Coleoptera</taxon>
        <taxon>Polyphaga</taxon>
        <taxon>Elateriformia</taxon>
        <taxon>Elateroidea</taxon>
        <taxon>Lampyridae</taxon>
        <taxon>Lampyrinae</taxon>
        <taxon>Photinus</taxon>
    </lineage>
</organism>
<dbReference type="EMBL" id="GEZM01058952">
    <property type="protein sequence ID" value="JAV71607.1"/>
    <property type="molecule type" value="Transcribed_RNA"/>
</dbReference>
<comment type="domain">
    <text evidence="12">The histidine box domains are involved in binding the catalytic metal ions.</text>
</comment>
<dbReference type="PANTHER" id="PTHR11351">
    <property type="entry name" value="ACYL-COA DESATURASE"/>
    <property type="match status" value="1"/>
</dbReference>
<feature type="domain" description="Fatty acid desaturase" evidence="15">
    <location>
        <begin position="72"/>
        <end position="275"/>
    </location>
</feature>
<comment type="similarity">
    <text evidence="2 12">Belongs to the fatty acid desaturase type 1 family.</text>
</comment>
<dbReference type="PRINTS" id="PR00075">
    <property type="entry name" value="FACDDSATRASE"/>
</dbReference>
<feature type="transmembrane region" description="Helical" evidence="14">
    <location>
        <begin position="214"/>
        <end position="234"/>
    </location>
</feature>
<evidence type="ECO:0000256" key="11">
    <source>
        <dbReference type="ARBA" id="ARBA00023160"/>
    </source>
</evidence>
<dbReference type="EMBL" id="VVIM01000002">
    <property type="protein sequence ID" value="KAB0802193.1"/>
    <property type="molecule type" value="Genomic_DNA"/>
</dbReference>
<feature type="transmembrane region" description="Helical" evidence="14">
    <location>
        <begin position="44"/>
        <end position="65"/>
    </location>
</feature>
<comment type="cofactor">
    <cofactor evidence="12">
        <name>Fe(2+)</name>
        <dbReference type="ChEBI" id="CHEBI:29033"/>
    </cofactor>
</comment>
<sequence>METYAEKNSSTYHNNGNAEVKPIDQNTRQYQPTPRYKWVLVPRALFWMLYLHVGGLYGLYLLLFVASPKTLIWTYLCGYLGQMGTWCGVHRLWSHRSYKAKLPLRIMLMIFFAMSDQGVILNWARDHRGHHKFVDTDADTHNSKRGFFFSHMGWLFIRKHPEVSAKGKLIDMSDIEADTVAVFQRQYYIPLLLFFAFWLPAFVPYYFWNESGWVAWHTATLCRLLCTIHATFFINSAAHMWGTRPYDKTIRPTETLFVSILTNGEGWHNYHHVFPWDYRAAELGNHVFNHSKMWIDFFSRIGLAYELKTASDAMIRKRVLRTGDGSKTAHECTITDFSSETDHCWGWDDPDMRVEDIEGVNVIRPLVA</sequence>
<proteinExistence type="inferred from homology"/>
<dbReference type="CDD" id="cd03505">
    <property type="entry name" value="Delta9-FADS-like"/>
    <property type="match status" value="1"/>
</dbReference>
<feature type="region of interest" description="Disordered" evidence="13">
    <location>
        <begin position="1"/>
        <end position="24"/>
    </location>
</feature>
<feature type="transmembrane region" description="Helical" evidence="14">
    <location>
        <begin position="72"/>
        <end position="93"/>
    </location>
</feature>
<name>A0A1Y1LKR9_PHOPY</name>
<comment type="subcellular location">
    <subcellularLocation>
        <location evidence="1">Membrane</location>
        <topology evidence="1">Multi-pass membrane protein</topology>
    </subcellularLocation>
</comment>
<evidence type="ECO:0000256" key="4">
    <source>
        <dbReference type="ARBA" id="ARBA00022692"/>
    </source>
</evidence>
<dbReference type="InterPro" id="IPR015876">
    <property type="entry name" value="Acyl-CoA_DS"/>
</dbReference>
<evidence type="ECO:0000256" key="13">
    <source>
        <dbReference type="SAM" id="MobiDB-lite"/>
    </source>
</evidence>
<dbReference type="Proteomes" id="UP000327044">
    <property type="component" value="Unassembled WGS sequence"/>
</dbReference>
<dbReference type="InterPro" id="IPR005804">
    <property type="entry name" value="FA_desaturase_dom"/>
</dbReference>
<evidence type="ECO:0000256" key="6">
    <source>
        <dbReference type="ARBA" id="ARBA00022989"/>
    </source>
</evidence>
<keyword evidence="5" id="KW-0276">Fatty acid metabolism</keyword>
<evidence type="ECO:0000313" key="17">
    <source>
        <dbReference type="EMBL" id="KAB0802193.1"/>
    </source>
</evidence>
<evidence type="ECO:0000313" key="18">
    <source>
        <dbReference type="Proteomes" id="UP000327044"/>
    </source>
</evidence>
<reference evidence="17" key="3">
    <citation type="submission" date="2019-08" db="EMBL/GenBank/DDBJ databases">
        <authorList>
            <consortium name="Photinus pyralis genome working group"/>
            <person name="Fallon T.R."/>
            <person name="Sander Lower S.E."/>
            <person name="Weng J.-K."/>
        </authorList>
    </citation>
    <scope>NUCLEOTIDE SEQUENCE</scope>
    <source>
        <strain evidence="17">1611_PpyrPB1</strain>
        <tissue evidence="17">Whole body</tissue>
    </source>
</reference>
<evidence type="ECO:0000256" key="3">
    <source>
        <dbReference type="ARBA" id="ARBA00022516"/>
    </source>
</evidence>
<reference evidence="17 18" key="2">
    <citation type="journal article" date="2018" name="Elife">
        <title>Firefly genomes illuminate parallel origins of bioluminescence in beetles.</title>
        <authorList>
            <person name="Fallon T.R."/>
            <person name="Lower S.E."/>
            <person name="Chang C.H."/>
            <person name="Bessho-Uehara M."/>
            <person name="Martin G.J."/>
            <person name="Bewick A.J."/>
            <person name="Behringer M."/>
            <person name="Debat H.J."/>
            <person name="Wong I."/>
            <person name="Day J.C."/>
            <person name="Suvorov A."/>
            <person name="Silva C.J."/>
            <person name="Stanger-Hall K.F."/>
            <person name="Hall D.W."/>
            <person name="Schmitz R.J."/>
            <person name="Nelson D.R."/>
            <person name="Lewis S.M."/>
            <person name="Shigenobu S."/>
            <person name="Bybee S.M."/>
            <person name="Larracuente A.M."/>
            <person name="Oba Y."/>
            <person name="Weng J.K."/>
        </authorList>
    </citation>
    <scope>NUCLEOTIDE SEQUENCE [LARGE SCALE GENOMIC DNA]</scope>
    <source>
        <strain evidence="17">1611_PpyrPB1</strain>
        <tissue evidence="17">Whole body</tissue>
    </source>
</reference>
<keyword evidence="10 14" id="KW-0472">Membrane</keyword>
<evidence type="ECO:0000256" key="2">
    <source>
        <dbReference type="ARBA" id="ARBA00009295"/>
    </source>
</evidence>
<evidence type="ECO:0000313" key="16">
    <source>
        <dbReference type="EMBL" id="JAV71607.1"/>
    </source>
</evidence>
<evidence type="ECO:0000256" key="5">
    <source>
        <dbReference type="ARBA" id="ARBA00022832"/>
    </source>
</evidence>
<keyword evidence="18" id="KW-1185">Reference proteome</keyword>
<keyword evidence="9" id="KW-0443">Lipid metabolism</keyword>
<dbReference type="GO" id="GO:0005789">
    <property type="term" value="C:endoplasmic reticulum membrane"/>
    <property type="evidence" value="ECO:0007669"/>
    <property type="project" value="TreeGrafter"/>
</dbReference>
<dbReference type="PANTHER" id="PTHR11351:SF31">
    <property type="entry name" value="DESATURASE 1, ISOFORM A-RELATED"/>
    <property type="match status" value="1"/>
</dbReference>
<keyword evidence="3 12" id="KW-0444">Lipid biosynthesis</keyword>
<evidence type="ECO:0000256" key="1">
    <source>
        <dbReference type="ARBA" id="ARBA00004141"/>
    </source>
</evidence>
<evidence type="ECO:0000256" key="10">
    <source>
        <dbReference type="ARBA" id="ARBA00023136"/>
    </source>
</evidence>
<keyword evidence="6 14" id="KW-1133">Transmembrane helix</keyword>
<dbReference type="GO" id="GO:0006636">
    <property type="term" value="P:unsaturated fatty acid biosynthetic process"/>
    <property type="evidence" value="ECO:0007669"/>
    <property type="project" value="TreeGrafter"/>
</dbReference>
<evidence type="ECO:0000256" key="14">
    <source>
        <dbReference type="SAM" id="Phobius"/>
    </source>
</evidence>
<evidence type="ECO:0000256" key="7">
    <source>
        <dbReference type="ARBA" id="ARBA00023002"/>
    </source>
</evidence>
<evidence type="ECO:0000256" key="8">
    <source>
        <dbReference type="ARBA" id="ARBA00023004"/>
    </source>
</evidence>
<keyword evidence="8" id="KW-0408">Iron</keyword>
<dbReference type="InParanoid" id="A0A1Y1LKR9"/>
<evidence type="ECO:0000256" key="12">
    <source>
        <dbReference type="RuleBase" id="RU000581"/>
    </source>
</evidence>
<feature type="compositionally biased region" description="Polar residues" evidence="13">
    <location>
        <begin position="1"/>
        <end position="17"/>
    </location>
</feature>